<name>A0A9X1R707_9FLAO</name>
<reference evidence="1" key="1">
    <citation type="submission" date="2021-09" db="EMBL/GenBank/DDBJ databases">
        <title>Genome of Aequorivita sp. strain F64183.</title>
        <authorList>
            <person name="Wang Y."/>
        </authorList>
    </citation>
    <scope>NUCLEOTIDE SEQUENCE</scope>
    <source>
        <strain evidence="1">F64183</strain>
    </source>
</reference>
<comment type="caution">
    <text evidence="1">The sequence shown here is derived from an EMBL/GenBank/DDBJ whole genome shotgun (WGS) entry which is preliminary data.</text>
</comment>
<protein>
    <submittedName>
        <fullName evidence="1">Uncharacterized protein</fullName>
    </submittedName>
</protein>
<keyword evidence="2" id="KW-1185">Reference proteome</keyword>
<gene>
    <name evidence="1" type="ORF">K8344_13685</name>
</gene>
<dbReference type="RefSeq" id="WP_237609241.1">
    <property type="nucleotide sequence ID" value="NZ_JAIRBB010000028.1"/>
</dbReference>
<dbReference type="AlphaFoldDB" id="A0A9X1R707"/>
<evidence type="ECO:0000313" key="2">
    <source>
        <dbReference type="Proteomes" id="UP001139462"/>
    </source>
</evidence>
<organism evidence="1 2">
    <name type="scientific">Aequorivita xiaoshiensis</name>
    <dbReference type="NCBI Taxonomy" id="2874476"/>
    <lineage>
        <taxon>Bacteria</taxon>
        <taxon>Pseudomonadati</taxon>
        <taxon>Bacteroidota</taxon>
        <taxon>Flavobacteriia</taxon>
        <taxon>Flavobacteriales</taxon>
        <taxon>Flavobacteriaceae</taxon>
        <taxon>Aequorivita</taxon>
    </lineage>
</organism>
<dbReference type="Proteomes" id="UP001139462">
    <property type="component" value="Unassembled WGS sequence"/>
</dbReference>
<dbReference type="EMBL" id="JAIRBB010000028">
    <property type="protein sequence ID" value="MCG2432174.1"/>
    <property type="molecule type" value="Genomic_DNA"/>
</dbReference>
<accession>A0A9X1R707</accession>
<sequence length="146" mass="17702">MEFEIKRTITIEFTDDNLKVDLNNLEKYISENLKEKEYGTSVVKYFWGFELFKFDGGFAQFFRNDIESWKHSVKWFVTNSNFDWNVIQRLSELETIELIKKEILASIERIEKMKRKPKDFDYKSLIKDLDKILTEYINKNVVQHRV</sequence>
<proteinExistence type="predicted"/>
<evidence type="ECO:0000313" key="1">
    <source>
        <dbReference type="EMBL" id="MCG2432174.1"/>
    </source>
</evidence>